<dbReference type="Pfam" id="PF07004">
    <property type="entry name" value="SHIPPO-rpt"/>
    <property type="match status" value="1"/>
</dbReference>
<evidence type="ECO:0000256" key="1">
    <source>
        <dbReference type="SAM" id="MobiDB-lite"/>
    </source>
</evidence>
<gene>
    <name evidence="3" type="primary">LOC108564119</name>
</gene>
<dbReference type="PANTHER" id="PTHR21580">
    <property type="entry name" value="SHIPPO-1-RELATED"/>
    <property type="match status" value="1"/>
</dbReference>
<proteinExistence type="predicted"/>
<dbReference type="Proteomes" id="UP000695000">
    <property type="component" value="Unplaced"/>
</dbReference>
<evidence type="ECO:0000313" key="3">
    <source>
        <dbReference type="RefSeq" id="XP_017778545.1"/>
    </source>
</evidence>
<evidence type="ECO:0000313" key="2">
    <source>
        <dbReference type="Proteomes" id="UP000695000"/>
    </source>
</evidence>
<dbReference type="PANTHER" id="PTHR21580:SF60">
    <property type="entry name" value="SPERM-TAIL PG-RICH REPEAT-CONTAINING PROTEIN 2"/>
    <property type="match status" value="1"/>
</dbReference>
<protein>
    <submittedName>
        <fullName evidence="3">Sperm-tail PG-rich repeat-containing protein 2-like</fullName>
    </submittedName>
</protein>
<reference evidence="3" key="1">
    <citation type="submission" date="2025-08" db="UniProtKB">
        <authorList>
            <consortium name="RefSeq"/>
        </authorList>
    </citation>
    <scope>IDENTIFICATION</scope>
    <source>
        <tissue evidence="3">Whole Larva</tissue>
    </source>
</reference>
<dbReference type="GeneID" id="108564119"/>
<name>A0ABM1MVE5_NICVS</name>
<dbReference type="InterPro" id="IPR010736">
    <property type="entry name" value="SHIPPO-rpt"/>
</dbReference>
<feature type="region of interest" description="Disordered" evidence="1">
    <location>
        <begin position="414"/>
        <end position="452"/>
    </location>
</feature>
<sequence length="558" mass="63468">MNLSPRWKKIIAPTPEKLAPNTYYVTDDGKFCKKNWVPFMQSSEKKLSIINKVYTEAIYDGVDKHRIVGGSTLRNKAIRETKVLSDSPGPGTYDPKPIRKKIPKVLSKTAFKGRRLYVCPVPYALEDYGPSIPTRIDENGYDINENDKLEKIPANKHDTTMGPAYYKVSTACTTTEIYKGCTFWKSGSRRGMKYESDTPSPGEYDARIKKLFNVRDEYVREMARLYSYVPRFVDAEQKKQIRADMPGPAAYTMPEKISKKSLSLNPAPFCTRKERFQSKFEENPGPAKYDIRANVIRNSFSLSDAPFSINSNRFITKKVLPTPGPGNYYLESPIIEKLLKKMNLQAKNIPFNHTLEREVVHLNKDVLSFPTASAYTVEPYEMEKSNIDAAVFKSKTTRFVKSKAAKTAEPASYSVSEPFNKNRDRKSHNTGKVPFQSTQPRQGIPMTGARLNPSPANYMGHVSVDSKGYYFNVTPRFADEPEDTPGPASYTFHPSLDTSTYKAIGTHNLRLKENVMRAKLQLPPSKTRAAWMKERKKKKSLKAFYKPPPQAIKWITFE</sequence>
<dbReference type="InterPro" id="IPR051291">
    <property type="entry name" value="CIMAP"/>
</dbReference>
<accession>A0ABM1MVE5</accession>
<dbReference type="RefSeq" id="XP_017778545.1">
    <property type="nucleotide sequence ID" value="XM_017923056.1"/>
</dbReference>
<organism evidence="2 3">
    <name type="scientific">Nicrophorus vespilloides</name>
    <name type="common">Boreal carrion beetle</name>
    <dbReference type="NCBI Taxonomy" id="110193"/>
    <lineage>
        <taxon>Eukaryota</taxon>
        <taxon>Metazoa</taxon>
        <taxon>Ecdysozoa</taxon>
        <taxon>Arthropoda</taxon>
        <taxon>Hexapoda</taxon>
        <taxon>Insecta</taxon>
        <taxon>Pterygota</taxon>
        <taxon>Neoptera</taxon>
        <taxon>Endopterygota</taxon>
        <taxon>Coleoptera</taxon>
        <taxon>Polyphaga</taxon>
        <taxon>Staphyliniformia</taxon>
        <taxon>Silphidae</taxon>
        <taxon>Nicrophorinae</taxon>
        <taxon>Nicrophorus</taxon>
    </lineage>
</organism>
<keyword evidence="2" id="KW-1185">Reference proteome</keyword>